<dbReference type="EMBL" id="JAPQKR010000014">
    <property type="protein sequence ID" value="KAJ5198756.1"/>
    <property type="molecule type" value="Genomic_DNA"/>
</dbReference>
<sequence length="251" mass="27205">MQLGSFVDRSGFRELLINGLDHDVLFNKCLDHYMTSDGSITAYFTDGSTLKASLLVGADGANSQVCQQYLGQFPMIGAGRTIICGKTPLGEDLQAVIRDSGLEGSSIAVEKAADQKNQTLLLEIIHFGRGETLGTFSPQDYVYWVLISPSVLKKAGEGLRLCYEESASLSLELTQGCASILRQVLEMQDNSQTSTLCISSSHPDLPIRTSSARVTMFRDAIHPMPPTAGQGANTALRDSAEFSSHDYRSSR</sequence>
<dbReference type="AlphaFoldDB" id="A0A9W9JMG2"/>
<dbReference type="InterPro" id="IPR036188">
    <property type="entry name" value="FAD/NAD-bd_sf"/>
</dbReference>
<dbReference type="OrthoDB" id="47494at2759"/>
<gene>
    <name evidence="8" type="ORF">N7498_007873</name>
</gene>
<reference evidence="8" key="2">
    <citation type="journal article" date="2023" name="IMA Fungus">
        <title>Comparative genomic study of the Penicillium genus elucidates a diverse pangenome and 15 lateral gene transfer events.</title>
        <authorList>
            <person name="Petersen C."/>
            <person name="Sorensen T."/>
            <person name="Nielsen M.R."/>
            <person name="Sondergaard T.E."/>
            <person name="Sorensen J.L."/>
            <person name="Fitzpatrick D.A."/>
            <person name="Frisvad J.C."/>
            <person name="Nielsen K.L."/>
        </authorList>
    </citation>
    <scope>NUCLEOTIDE SEQUENCE</scope>
    <source>
        <strain evidence="8">IBT 15544</strain>
    </source>
</reference>
<dbReference type="InterPro" id="IPR002938">
    <property type="entry name" value="FAD-bd"/>
</dbReference>
<dbReference type="GeneID" id="83182236"/>
<dbReference type="GO" id="GO:0071949">
    <property type="term" value="F:FAD binding"/>
    <property type="evidence" value="ECO:0007669"/>
    <property type="project" value="InterPro"/>
</dbReference>
<evidence type="ECO:0000256" key="6">
    <source>
        <dbReference type="SAM" id="MobiDB-lite"/>
    </source>
</evidence>
<dbReference type="PANTHER" id="PTHR47178:SF5">
    <property type="entry name" value="FAD-BINDING DOMAIN-CONTAINING PROTEIN"/>
    <property type="match status" value="1"/>
</dbReference>
<keyword evidence="4" id="KW-0560">Oxidoreductase</keyword>
<keyword evidence="2" id="KW-0285">Flavoprotein</keyword>
<evidence type="ECO:0000313" key="9">
    <source>
        <dbReference type="Proteomes" id="UP001150904"/>
    </source>
</evidence>
<feature type="domain" description="FAD-binding" evidence="7">
    <location>
        <begin position="212"/>
        <end position="240"/>
    </location>
</feature>
<protein>
    <submittedName>
        <fullName evidence="8">FAD/NAD(P)-binding domain-containing protein</fullName>
    </submittedName>
</protein>
<organism evidence="8 9">
    <name type="scientific">Penicillium cinerascens</name>
    <dbReference type="NCBI Taxonomy" id="70096"/>
    <lineage>
        <taxon>Eukaryota</taxon>
        <taxon>Fungi</taxon>
        <taxon>Dikarya</taxon>
        <taxon>Ascomycota</taxon>
        <taxon>Pezizomycotina</taxon>
        <taxon>Eurotiomycetes</taxon>
        <taxon>Eurotiomycetidae</taxon>
        <taxon>Eurotiales</taxon>
        <taxon>Aspergillaceae</taxon>
        <taxon>Penicillium</taxon>
    </lineage>
</organism>
<dbReference type="GO" id="GO:0004497">
    <property type="term" value="F:monooxygenase activity"/>
    <property type="evidence" value="ECO:0007669"/>
    <property type="project" value="UniProtKB-KW"/>
</dbReference>
<evidence type="ECO:0000256" key="3">
    <source>
        <dbReference type="ARBA" id="ARBA00022827"/>
    </source>
</evidence>
<evidence type="ECO:0000256" key="5">
    <source>
        <dbReference type="ARBA" id="ARBA00023033"/>
    </source>
</evidence>
<evidence type="ECO:0000256" key="4">
    <source>
        <dbReference type="ARBA" id="ARBA00023002"/>
    </source>
</evidence>
<dbReference type="Proteomes" id="UP001150904">
    <property type="component" value="Unassembled WGS sequence"/>
</dbReference>
<keyword evidence="9" id="KW-1185">Reference proteome</keyword>
<keyword evidence="5" id="KW-0503">Monooxygenase</keyword>
<keyword evidence="3" id="KW-0274">FAD</keyword>
<dbReference type="SUPFAM" id="SSF51905">
    <property type="entry name" value="FAD/NAD(P)-binding domain"/>
    <property type="match status" value="1"/>
</dbReference>
<evidence type="ECO:0000256" key="1">
    <source>
        <dbReference type="ARBA" id="ARBA00001974"/>
    </source>
</evidence>
<dbReference type="RefSeq" id="XP_058307184.1">
    <property type="nucleotide sequence ID" value="XM_058454935.1"/>
</dbReference>
<feature type="region of interest" description="Disordered" evidence="6">
    <location>
        <begin position="224"/>
        <end position="251"/>
    </location>
</feature>
<name>A0A9W9JMG2_9EURO</name>
<dbReference type="PANTHER" id="PTHR47178">
    <property type="entry name" value="MONOOXYGENASE, FAD-BINDING"/>
    <property type="match status" value="1"/>
</dbReference>
<proteinExistence type="predicted"/>
<dbReference type="Gene3D" id="3.50.50.60">
    <property type="entry name" value="FAD/NAD(P)-binding domain"/>
    <property type="match status" value="1"/>
</dbReference>
<accession>A0A9W9JMG2</accession>
<dbReference type="Pfam" id="PF01494">
    <property type="entry name" value="FAD_binding_3"/>
    <property type="match status" value="1"/>
</dbReference>
<feature type="compositionally biased region" description="Basic and acidic residues" evidence="6">
    <location>
        <begin position="238"/>
        <end position="251"/>
    </location>
</feature>
<dbReference type="PRINTS" id="PR00420">
    <property type="entry name" value="RNGMNOXGNASE"/>
</dbReference>
<comment type="caution">
    <text evidence="8">The sequence shown here is derived from an EMBL/GenBank/DDBJ whole genome shotgun (WGS) entry which is preliminary data.</text>
</comment>
<comment type="cofactor">
    <cofactor evidence="1">
        <name>FAD</name>
        <dbReference type="ChEBI" id="CHEBI:57692"/>
    </cofactor>
</comment>
<evidence type="ECO:0000313" key="8">
    <source>
        <dbReference type="EMBL" id="KAJ5198756.1"/>
    </source>
</evidence>
<evidence type="ECO:0000256" key="2">
    <source>
        <dbReference type="ARBA" id="ARBA00022630"/>
    </source>
</evidence>
<reference evidence="8" key="1">
    <citation type="submission" date="2022-12" db="EMBL/GenBank/DDBJ databases">
        <authorList>
            <person name="Petersen C."/>
        </authorList>
    </citation>
    <scope>NUCLEOTIDE SEQUENCE</scope>
    <source>
        <strain evidence="8">IBT 15544</strain>
    </source>
</reference>
<evidence type="ECO:0000259" key="7">
    <source>
        <dbReference type="Pfam" id="PF01494"/>
    </source>
</evidence>